<evidence type="ECO:0000313" key="4">
    <source>
        <dbReference type="Proteomes" id="UP000598146"/>
    </source>
</evidence>
<proteinExistence type="predicted"/>
<evidence type="ECO:0000256" key="1">
    <source>
        <dbReference type="SAM" id="MobiDB-lite"/>
    </source>
</evidence>
<evidence type="ECO:0000313" key="3">
    <source>
        <dbReference type="EMBL" id="MBG0566188.1"/>
    </source>
</evidence>
<name>A0A931FZZ3_9ACTN</name>
<feature type="region of interest" description="Disordered" evidence="1">
    <location>
        <begin position="1"/>
        <end position="119"/>
    </location>
</feature>
<dbReference type="AlphaFoldDB" id="A0A931FZZ3"/>
<feature type="transmembrane region" description="Helical" evidence="2">
    <location>
        <begin position="123"/>
        <end position="146"/>
    </location>
</feature>
<keyword evidence="2" id="KW-0472">Membrane</keyword>
<comment type="caution">
    <text evidence="3">The sequence shown here is derived from an EMBL/GenBank/DDBJ whole genome shotgun (WGS) entry which is preliminary data.</text>
</comment>
<organism evidence="3 4">
    <name type="scientific">Actinoplanes aureus</name>
    <dbReference type="NCBI Taxonomy" id="2792083"/>
    <lineage>
        <taxon>Bacteria</taxon>
        <taxon>Bacillati</taxon>
        <taxon>Actinomycetota</taxon>
        <taxon>Actinomycetes</taxon>
        <taxon>Micromonosporales</taxon>
        <taxon>Micromonosporaceae</taxon>
        <taxon>Actinoplanes</taxon>
    </lineage>
</organism>
<gene>
    <name evidence="3" type="ORF">I4J89_32550</name>
</gene>
<keyword evidence="2" id="KW-0812">Transmembrane</keyword>
<dbReference type="RefSeq" id="WP_196417969.1">
    <property type="nucleotide sequence ID" value="NZ_JADQTO010000019.1"/>
</dbReference>
<keyword evidence="2" id="KW-1133">Transmembrane helix</keyword>
<keyword evidence="4" id="KW-1185">Reference proteome</keyword>
<evidence type="ECO:0000256" key="2">
    <source>
        <dbReference type="SAM" id="Phobius"/>
    </source>
</evidence>
<sequence>MPVFRAAANEPTVNRPAENVSTYPANHAGYPGNAATHPNMPQHPHNPAIHGHPHHHPGNAAHQGGIYPANVPAQRPASPAAPWVAPPTQAAEPPVPEGPTEPLRASEGRAPEKPAPKPRRRSGVVLAVLLSVLALLASVGAGLLSWRAFETARAAHRAPTAAGDGAVSRPPEPEQYQVTYAKEPLRVQVGCSAVLFLDLDEPRADAGEQEADLRYDSRCGNQTPRLSLAAGAASGSQSSGSDIDAAGCLRAIRTSPLGPGAEVEVKKGTALCVLTAATPAELVLVEILDVGGTGTAGLRATSWRVPR</sequence>
<accession>A0A931FZZ3</accession>
<reference evidence="3" key="1">
    <citation type="submission" date="2020-11" db="EMBL/GenBank/DDBJ databases">
        <title>Isolation and identification of active actinomycetes.</title>
        <authorList>
            <person name="Sun X."/>
        </authorList>
    </citation>
    <scope>NUCLEOTIDE SEQUENCE</scope>
    <source>
        <strain evidence="3">NEAU-A11</strain>
    </source>
</reference>
<feature type="compositionally biased region" description="Low complexity" evidence="1">
    <location>
        <begin position="76"/>
        <end position="87"/>
    </location>
</feature>
<dbReference type="Proteomes" id="UP000598146">
    <property type="component" value="Unassembled WGS sequence"/>
</dbReference>
<feature type="compositionally biased region" description="Basic and acidic residues" evidence="1">
    <location>
        <begin position="104"/>
        <end position="115"/>
    </location>
</feature>
<dbReference type="EMBL" id="JADQTO010000019">
    <property type="protein sequence ID" value="MBG0566188.1"/>
    <property type="molecule type" value="Genomic_DNA"/>
</dbReference>
<protein>
    <submittedName>
        <fullName evidence="3">Uncharacterized protein</fullName>
    </submittedName>
</protein>